<dbReference type="PANTHER" id="PTHR42759">
    <property type="entry name" value="MOXR FAMILY PROTEIN"/>
    <property type="match status" value="1"/>
</dbReference>
<dbReference type="GO" id="GO:0005524">
    <property type="term" value="F:ATP binding"/>
    <property type="evidence" value="ECO:0007669"/>
    <property type="project" value="InterPro"/>
</dbReference>
<feature type="domain" description="AAA+ ATPase" evidence="1">
    <location>
        <begin position="45"/>
        <end position="219"/>
    </location>
</feature>
<accession>A0A6J4U591</accession>
<dbReference type="GO" id="GO:0016887">
    <property type="term" value="F:ATP hydrolysis activity"/>
    <property type="evidence" value="ECO:0007669"/>
    <property type="project" value="InterPro"/>
</dbReference>
<dbReference type="Gene3D" id="3.40.50.300">
    <property type="entry name" value="P-loop containing nucleotide triphosphate hydrolases"/>
    <property type="match status" value="1"/>
</dbReference>
<organism evidence="2">
    <name type="scientific">uncultured Thermomicrobiales bacterium</name>
    <dbReference type="NCBI Taxonomy" id="1645740"/>
    <lineage>
        <taxon>Bacteria</taxon>
        <taxon>Pseudomonadati</taxon>
        <taxon>Thermomicrobiota</taxon>
        <taxon>Thermomicrobia</taxon>
        <taxon>Thermomicrobiales</taxon>
        <taxon>environmental samples</taxon>
    </lineage>
</organism>
<dbReference type="SUPFAM" id="SSF52540">
    <property type="entry name" value="P-loop containing nucleoside triphosphate hydrolases"/>
    <property type="match status" value="1"/>
</dbReference>
<proteinExistence type="predicted"/>
<dbReference type="InterPro" id="IPR027417">
    <property type="entry name" value="P-loop_NTPase"/>
</dbReference>
<dbReference type="InterPro" id="IPR003593">
    <property type="entry name" value="AAA+_ATPase"/>
</dbReference>
<dbReference type="InterPro" id="IPR050764">
    <property type="entry name" value="CbbQ/NirQ/NorQ/GpvN"/>
</dbReference>
<name>A0A6J4U591_9BACT</name>
<sequence length="316" mass="34971">MTANGTQAHAGRTFESVDALERALRGEKYVTERGLATTLYLTLALRRPLLLEGEAGVGKTEIAKTLATVLDTPLIRLQCYEGLDASAAIYEWDYPRQMLYLRSIEATGGLSGTGAGAELARRGLFGDEFLLKRPLLQAIDAAHERSPVLLIDEVDRADQELEAFLLELLSDFQVTVPELGTIRAEHVPIVILTSNRTREIHDALKRRCLYYWIDFPTFEKEFRILAARVPEAPEALARQICAFTQGLREVDLFKPPGMAETIDWARALLALGTHALADPVVEDTLGVILKYQEDVDRVRGETAAQLVSRAARVAAS</sequence>
<dbReference type="Pfam" id="PF07728">
    <property type="entry name" value="AAA_5"/>
    <property type="match status" value="1"/>
</dbReference>
<dbReference type="AlphaFoldDB" id="A0A6J4U591"/>
<gene>
    <name evidence="2" type="ORF">AVDCRST_MAG49-836</name>
</gene>
<dbReference type="InterPro" id="IPR011704">
    <property type="entry name" value="ATPase_dyneun-rel_AAA"/>
</dbReference>
<protein>
    <submittedName>
        <fullName evidence="2">Carbon monoxide oxidation accessory protein CoxD</fullName>
    </submittedName>
</protein>
<dbReference type="PANTHER" id="PTHR42759:SF1">
    <property type="entry name" value="MAGNESIUM-CHELATASE SUBUNIT CHLD"/>
    <property type="match status" value="1"/>
</dbReference>
<evidence type="ECO:0000259" key="1">
    <source>
        <dbReference type="SMART" id="SM00382"/>
    </source>
</evidence>
<dbReference type="SMART" id="SM00382">
    <property type="entry name" value="AAA"/>
    <property type="match status" value="1"/>
</dbReference>
<reference evidence="2" key="1">
    <citation type="submission" date="2020-02" db="EMBL/GenBank/DDBJ databases">
        <authorList>
            <person name="Meier V. D."/>
        </authorList>
    </citation>
    <scope>NUCLEOTIDE SEQUENCE</scope>
    <source>
        <strain evidence="2">AVDCRST_MAG49</strain>
    </source>
</reference>
<evidence type="ECO:0000313" key="2">
    <source>
        <dbReference type="EMBL" id="CAA9540756.1"/>
    </source>
</evidence>
<dbReference type="EMBL" id="CADCWG010000053">
    <property type="protein sequence ID" value="CAA9540756.1"/>
    <property type="molecule type" value="Genomic_DNA"/>
</dbReference>